<keyword evidence="7 14" id="KW-1133">Transmembrane helix</keyword>
<evidence type="ECO:0000256" key="5">
    <source>
        <dbReference type="ARBA" id="ARBA00022679"/>
    </source>
</evidence>
<evidence type="ECO:0000256" key="10">
    <source>
        <dbReference type="ARBA" id="ARBA00030253"/>
    </source>
</evidence>
<feature type="transmembrane region" description="Helical" evidence="14">
    <location>
        <begin position="210"/>
        <end position="238"/>
    </location>
</feature>
<name>A0A0M3QF83_9BACT</name>
<dbReference type="GO" id="GO:0005886">
    <property type="term" value="C:plasma membrane"/>
    <property type="evidence" value="ECO:0007669"/>
    <property type="project" value="UniProtKB-SubCell"/>
</dbReference>
<evidence type="ECO:0000256" key="9">
    <source>
        <dbReference type="ARBA" id="ARBA00023136"/>
    </source>
</evidence>
<dbReference type="EC" id="2.5.1.141" evidence="3"/>
<evidence type="ECO:0000256" key="13">
    <source>
        <dbReference type="ARBA" id="ARBA00047690"/>
    </source>
</evidence>
<evidence type="ECO:0000256" key="11">
    <source>
        <dbReference type="ARBA" id="ARBA00040810"/>
    </source>
</evidence>
<evidence type="ECO:0000256" key="2">
    <source>
        <dbReference type="ARBA" id="ARBA00004919"/>
    </source>
</evidence>
<dbReference type="InterPro" id="IPR044878">
    <property type="entry name" value="UbiA_sf"/>
</dbReference>
<comment type="catalytic activity">
    <reaction evidence="13">
        <text>heme b + (2E,6E)-farnesyl diphosphate + H2O = Fe(II)-heme o + diphosphate</text>
        <dbReference type="Rhea" id="RHEA:28070"/>
        <dbReference type="ChEBI" id="CHEBI:15377"/>
        <dbReference type="ChEBI" id="CHEBI:33019"/>
        <dbReference type="ChEBI" id="CHEBI:60344"/>
        <dbReference type="ChEBI" id="CHEBI:60530"/>
        <dbReference type="ChEBI" id="CHEBI:175763"/>
        <dbReference type="EC" id="2.5.1.141"/>
    </reaction>
</comment>
<comment type="pathway">
    <text evidence="2">Porphyrin-containing compound metabolism; heme O biosynthesis; heme O from protoheme: step 1/1.</text>
</comment>
<gene>
    <name evidence="15" type="primary">ctaB</name>
    <name evidence="15" type="ORF">DSOUD_0983</name>
</gene>
<keyword evidence="8" id="KW-0350">Heme biosynthesis</keyword>
<feature type="transmembrane region" description="Helical" evidence="14">
    <location>
        <begin position="76"/>
        <end position="97"/>
    </location>
</feature>
<dbReference type="Proteomes" id="UP000057158">
    <property type="component" value="Chromosome"/>
</dbReference>
<evidence type="ECO:0000256" key="6">
    <source>
        <dbReference type="ARBA" id="ARBA00022692"/>
    </source>
</evidence>
<dbReference type="AlphaFoldDB" id="A0A0M3QF83"/>
<keyword evidence="4" id="KW-1003">Cell membrane</keyword>
<dbReference type="PATRIC" id="fig|1603606.3.peg.1078"/>
<keyword evidence="5 15" id="KW-0808">Transferase</keyword>
<feature type="transmembrane region" description="Helical" evidence="14">
    <location>
        <begin position="34"/>
        <end position="55"/>
    </location>
</feature>
<keyword evidence="6 14" id="KW-0812">Transmembrane</keyword>
<evidence type="ECO:0000313" key="15">
    <source>
        <dbReference type="EMBL" id="ALC15769.1"/>
    </source>
</evidence>
<dbReference type="EMBL" id="CP010802">
    <property type="protein sequence ID" value="ALC15769.1"/>
    <property type="molecule type" value="Genomic_DNA"/>
</dbReference>
<feature type="transmembrane region" description="Helical" evidence="14">
    <location>
        <begin position="103"/>
        <end position="122"/>
    </location>
</feature>
<evidence type="ECO:0000256" key="1">
    <source>
        <dbReference type="ARBA" id="ARBA00004651"/>
    </source>
</evidence>
<feature type="transmembrane region" description="Helical" evidence="14">
    <location>
        <begin position="134"/>
        <end position="152"/>
    </location>
</feature>
<dbReference type="KEGG" id="des:DSOUD_0983"/>
<evidence type="ECO:0000256" key="3">
    <source>
        <dbReference type="ARBA" id="ARBA00012292"/>
    </source>
</evidence>
<evidence type="ECO:0000313" key="16">
    <source>
        <dbReference type="Proteomes" id="UP000057158"/>
    </source>
</evidence>
<dbReference type="RefSeq" id="WP_053549945.1">
    <property type="nucleotide sequence ID" value="NZ_CP010802.1"/>
</dbReference>
<dbReference type="GO" id="GO:0008495">
    <property type="term" value="F:protoheme IX farnesyltransferase activity"/>
    <property type="evidence" value="ECO:0007669"/>
    <property type="project" value="UniProtKB-EC"/>
</dbReference>
<evidence type="ECO:0000256" key="12">
    <source>
        <dbReference type="ARBA" id="ARBA00042475"/>
    </source>
</evidence>
<dbReference type="PANTHER" id="PTHR43448">
    <property type="entry name" value="PROTOHEME IX FARNESYLTRANSFERASE, MITOCHONDRIAL"/>
    <property type="match status" value="1"/>
</dbReference>
<dbReference type="InterPro" id="IPR000537">
    <property type="entry name" value="UbiA_prenyltransferase"/>
</dbReference>
<proteinExistence type="predicted"/>
<dbReference type="GO" id="GO:0006783">
    <property type="term" value="P:heme biosynthetic process"/>
    <property type="evidence" value="ECO:0007669"/>
    <property type="project" value="UniProtKB-KW"/>
</dbReference>
<keyword evidence="16" id="KW-1185">Reference proteome</keyword>
<evidence type="ECO:0000256" key="8">
    <source>
        <dbReference type="ARBA" id="ARBA00023133"/>
    </source>
</evidence>
<reference evidence="15 16" key="1">
    <citation type="submission" date="2015-07" db="EMBL/GenBank/DDBJ databases">
        <title>Isolation and Genomic Characterization of a Novel Halophilic Metal-Reducing Deltaproteobacterium from the Deep Subsurface.</title>
        <authorList>
            <person name="Badalamenti J.P."/>
            <person name="Summers Z.M."/>
            <person name="Gralnick J.A."/>
            <person name="Bond D.R."/>
        </authorList>
    </citation>
    <scope>NUCLEOTIDE SEQUENCE [LARGE SCALE GENOMIC DNA]</scope>
    <source>
        <strain evidence="15 16">WTL</strain>
    </source>
</reference>
<dbReference type="PANTHER" id="PTHR43448:SF7">
    <property type="entry name" value="4-HYDROXYBENZOATE SOLANESYLTRANSFERASE"/>
    <property type="match status" value="1"/>
</dbReference>
<feature type="transmembrane region" description="Helical" evidence="14">
    <location>
        <begin position="250"/>
        <end position="268"/>
    </location>
</feature>
<feature type="transmembrane region" description="Helical" evidence="14">
    <location>
        <begin position="164"/>
        <end position="183"/>
    </location>
</feature>
<comment type="subcellular location">
    <subcellularLocation>
        <location evidence="1">Cell membrane</location>
        <topology evidence="1">Multi-pass membrane protein</topology>
    </subcellularLocation>
</comment>
<dbReference type="InterPro" id="IPR006369">
    <property type="entry name" value="Protohaem_IX_farnesylTrfase"/>
</dbReference>
<keyword evidence="9 14" id="KW-0472">Membrane</keyword>
<evidence type="ECO:0000256" key="4">
    <source>
        <dbReference type="ARBA" id="ARBA00022475"/>
    </source>
</evidence>
<dbReference type="Gene3D" id="1.10.357.140">
    <property type="entry name" value="UbiA prenyltransferase"/>
    <property type="match status" value="1"/>
</dbReference>
<dbReference type="OrthoDB" id="9814417at2"/>
<accession>A0A0M3QF83</accession>
<evidence type="ECO:0000256" key="7">
    <source>
        <dbReference type="ARBA" id="ARBA00022989"/>
    </source>
</evidence>
<evidence type="ECO:0000256" key="14">
    <source>
        <dbReference type="SAM" id="Phobius"/>
    </source>
</evidence>
<protein>
    <recommendedName>
        <fullName evidence="11">Protoheme IX farnesyltransferase</fullName>
        <ecNumber evidence="3">2.5.1.141</ecNumber>
    </recommendedName>
    <alternativeName>
        <fullName evidence="12">Heme B farnesyltransferase</fullName>
    </alternativeName>
    <alternativeName>
        <fullName evidence="10">Heme O synthase</fullName>
    </alternativeName>
</protein>
<dbReference type="STRING" id="1603606.DSOUD_0983"/>
<sequence length="270" mass="27739">MPFLPLLRPRLSLAVAFSAVAGYALAPAPLRMPVLAVVALGVLLLAGGASALNQVQERRVDALMERTRLRPVASGRLAPGRALALALTLQGCGLTLLGCGLTLLGGVSGNPALLAAAALLLYHGIYTPLKPVTPWALLPGALCGALPLLIGWTAAGEAPGDFRILLPAGLLVLWQIPHLWLIARRYPGDRQKAGFPEPLPGAAAPRLTTLWALALAAAALLLPLFAVITTPAALGVLGLATVCAVAPRDFLFQLSMPLFLGALLLGGAGL</sequence>
<organism evidence="15 16">
    <name type="scientific">Desulfuromonas soudanensis</name>
    <dbReference type="NCBI Taxonomy" id="1603606"/>
    <lineage>
        <taxon>Bacteria</taxon>
        <taxon>Pseudomonadati</taxon>
        <taxon>Thermodesulfobacteriota</taxon>
        <taxon>Desulfuromonadia</taxon>
        <taxon>Desulfuromonadales</taxon>
        <taxon>Desulfuromonadaceae</taxon>
        <taxon>Desulfuromonas</taxon>
    </lineage>
</organism>
<dbReference type="Pfam" id="PF01040">
    <property type="entry name" value="UbiA"/>
    <property type="match status" value="1"/>
</dbReference>